<gene>
    <name evidence="2" type="ORF">A2729_03925</name>
</gene>
<name>A0A1G1XY54_9BACT</name>
<dbReference type="EMBL" id="MHIB01000009">
    <property type="protein sequence ID" value="OGY44901.1"/>
    <property type="molecule type" value="Genomic_DNA"/>
</dbReference>
<evidence type="ECO:0000313" key="2">
    <source>
        <dbReference type="EMBL" id="OGY44901.1"/>
    </source>
</evidence>
<feature type="signal peptide" evidence="1">
    <location>
        <begin position="1"/>
        <end position="21"/>
    </location>
</feature>
<proteinExistence type="predicted"/>
<evidence type="ECO:0000313" key="3">
    <source>
        <dbReference type="Proteomes" id="UP000178930"/>
    </source>
</evidence>
<dbReference type="STRING" id="1797532.A2729_03925"/>
<feature type="chain" id="PRO_5009581415" evidence="1">
    <location>
        <begin position="22"/>
        <end position="131"/>
    </location>
</feature>
<dbReference type="AlphaFoldDB" id="A0A1G1XY54"/>
<accession>A0A1G1XY54</accession>
<sequence>MLIKKVFFILLTLFFLSGCLATRNNNNNSLVNQNQSINVANQEEIESQYQAKVREVLNTYWLNGEISSLKGKILDLRAPAKYLDFHFNLVVALEFLEQGKTQADNQKIKQGEEKINRLKNDYPWIYGPNQP</sequence>
<evidence type="ECO:0000256" key="1">
    <source>
        <dbReference type="SAM" id="SignalP"/>
    </source>
</evidence>
<organism evidence="2 3">
    <name type="scientific">Candidatus Buchananbacteria bacterium RIFCSPHIGHO2_01_FULL_39_14</name>
    <dbReference type="NCBI Taxonomy" id="1797532"/>
    <lineage>
        <taxon>Bacteria</taxon>
        <taxon>Candidatus Buchananiibacteriota</taxon>
    </lineage>
</organism>
<dbReference type="Proteomes" id="UP000178930">
    <property type="component" value="Unassembled WGS sequence"/>
</dbReference>
<keyword evidence="1" id="KW-0732">Signal</keyword>
<protein>
    <submittedName>
        <fullName evidence="2">Uncharacterized protein</fullName>
    </submittedName>
</protein>
<reference evidence="2 3" key="1">
    <citation type="journal article" date="2016" name="Nat. Commun.">
        <title>Thousands of microbial genomes shed light on interconnected biogeochemical processes in an aquifer system.</title>
        <authorList>
            <person name="Anantharaman K."/>
            <person name="Brown C.T."/>
            <person name="Hug L.A."/>
            <person name="Sharon I."/>
            <person name="Castelle C.J."/>
            <person name="Probst A.J."/>
            <person name="Thomas B.C."/>
            <person name="Singh A."/>
            <person name="Wilkins M.J."/>
            <person name="Karaoz U."/>
            <person name="Brodie E.L."/>
            <person name="Williams K.H."/>
            <person name="Hubbard S.S."/>
            <person name="Banfield J.F."/>
        </authorList>
    </citation>
    <scope>NUCLEOTIDE SEQUENCE [LARGE SCALE GENOMIC DNA]</scope>
</reference>
<dbReference type="PROSITE" id="PS51257">
    <property type="entry name" value="PROKAR_LIPOPROTEIN"/>
    <property type="match status" value="1"/>
</dbReference>
<comment type="caution">
    <text evidence="2">The sequence shown here is derived from an EMBL/GenBank/DDBJ whole genome shotgun (WGS) entry which is preliminary data.</text>
</comment>